<organism evidence="3 4">
    <name type="scientific">Diatrype stigma</name>
    <dbReference type="NCBI Taxonomy" id="117547"/>
    <lineage>
        <taxon>Eukaryota</taxon>
        <taxon>Fungi</taxon>
        <taxon>Dikarya</taxon>
        <taxon>Ascomycota</taxon>
        <taxon>Pezizomycotina</taxon>
        <taxon>Sordariomycetes</taxon>
        <taxon>Xylariomycetidae</taxon>
        <taxon>Xylariales</taxon>
        <taxon>Diatrypaceae</taxon>
        <taxon>Diatrype</taxon>
    </lineage>
</organism>
<dbReference type="EMBL" id="JAKJXP020000026">
    <property type="protein sequence ID" value="KAK7753683.1"/>
    <property type="molecule type" value="Genomic_DNA"/>
</dbReference>
<gene>
    <name evidence="3" type="ORF">SLS62_004305</name>
</gene>
<dbReference type="InterPro" id="IPR045518">
    <property type="entry name" value="2EXR"/>
</dbReference>
<dbReference type="PANTHER" id="PTHR35910">
    <property type="entry name" value="2EXR DOMAIN-CONTAINING PROTEIN"/>
    <property type="match status" value="1"/>
</dbReference>
<dbReference type="Pfam" id="PF20150">
    <property type="entry name" value="2EXR"/>
    <property type="match status" value="1"/>
</dbReference>
<dbReference type="AlphaFoldDB" id="A0AAN9V549"/>
<proteinExistence type="predicted"/>
<evidence type="ECO:0000256" key="1">
    <source>
        <dbReference type="SAM" id="MobiDB-lite"/>
    </source>
</evidence>
<comment type="caution">
    <text evidence="3">The sequence shown here is derived from an EMBL/GenBank/DDBJ whole genome shotgun (WGS) entry which is preliminary data.</text>
</comment>
<keyword evidence="4" id="KW-1185">Reference proteome</keyword>
<name>A0AAN9V549_9PEZI</name>
<feature type="region of interest" description="Disordered" evidence="1">
    <location>
        <begin position="209"/>
        <end position="232"/>
    </location>
</feature>
<accession>A0AAN9V549</accession>
<reference evidence="3 4" key="1">
    <citation type="submission" date="2024-02" db="EMBL/GenBank/DDBJ databases">
        <title>De novo assembly and annotation of 12 fungi associated with fruit tree decline syndrome in Ontario, Canada.</title>
        <authorList>
            <person name="Sulman M."/>
            <person name="Ellouze W."/>
            <person name="Ilyukhin E."/>
        </authorList>
    </citation>
    <scope>NUCLEOTIDE SEQUENCE [LARGE SCALE GENOMIC DNA]</scope>
    <source>
        <strain evidence="3 4">M11/M66-122</strain>
    </source>
</reference>
<evidence type="ECO:0000313" key="4">
    <source>
        <dbReference type="Proteomes" id="UP001320420"/>
    </source>
</evidence>
<dbReference type="Proteomes" id="UP001320420">
    <property type="component" value="Unassembled WGS sequence"/>
</dbReference>
<evidence type="ECO:0000313" key="3">
    <source>
        <dbReference type="EMBL" id="KAK7753683.1"/>
    </source>
</evidence>
<feature type="compositionally biased region" description="Acidic residues" evidence="1">
    <location>
        <begin position="212"/>
        <end position="221"/>
    </location>
</feature>
<evidence type="ECO:0000259" key="2">
    <source>
        <dbReference type="Pfam" id="PF20150"/>
    </source>
</evidence>
<sequence length="251" mass="28608">MSPPPSNFEFFSQLPAELRLEIWRLSCSERVVEVFYNSEEDRCLTTSRPPAILHTCRESRNEGLRIFKNSFGTNSHEPNIYFCPYLDTLYLPRPGPLGYDDSARSFPELVRDTDKVIDLAIDYVEPTIRHPWETYNKFVLMRSCPKVQEVFLVINSDYSTAWNEGSTRTVELIDPDIDAPALADLLVAVKESFSFEAGVDLDVDLEKHDPEPVEQTEEAELDPAYQSKPPELLKMPLPPVLLKSKIIAARG</sequence>
<dbReference type="PANTHER" id="PTHR35910:SF6">
    <property type="entry name" value="2EXR DOMAIN-CONTAINING PROTEIN"/>
    <property type="match status" value="1"/>
</dbReference>
<feature type="domain" description="2EXR" evidence="2">
    <location>
        <begin position="8"/>
        <end position="89"/>
    </location>
</feature>
<protein>
    <recommendedName>
        <fullName evidence="2">2EXR domain-containing protein</fullName>
    </recommendedName>
</protein>